<feature type="domain" description="DUF4350" evidence="2">
    <location>
        <begin position="20"/>
        <end position="200"/>
    </location>
</feature>
<evidence type="ECO:0000259" key="2">
    <source>
        <dbReference type="Pfam" id="PF14258"/>
    </source>
</evidence>
<keyword evidence="4" id="KW-1185">Reference proteome</keyword>
<proteinExistence type="predicted"/>
<sequence length="381" mass="40844">MAGVALAALRSDEHTGSLDPRSTTPYGSKALSRLLADRGVHTKVLTRSTALPRQVAPDSTLLVPFPNSLTEQERKGLREATRHSGRTVLLAPNPEATAALLPGIRALARTPVQPTPPDCDFPAARRAGDADLGGYGYTTDTDRNESCYLRNGHATLLRVDPSNSDENTSGGDTVLLGAPDPLHNRNLDKNGNASLTLQLLGSHSQLLWYLPADAAPTDDQERGFFDLLPRGWSWAVAQLAVAALLAALWRARRLGPLVTEHLPVAVPAAEATEGRSRLYRKANDRGHAADALRAASRSQLAPLVGVPRTQAHVPEALLPALTDRATSQPPPGPDGPSLDETTLRRLLFGPPPPNDTALLHLADRLDRLEQHYISPGSLPHH</sequence>
<comment type="caution">
    <text evidence="3">The sequence shown here is derived from an EMBL/GenBank/DDBJ whole genome shotgun (WGS) entry which is preliminary data.</text>
</comment>
<accession>A0ABS3Y3H2</accession>
<protein>
    <submittedName>
        <fullName evidence="3">DUF4350 domain-containing protein</fullName>
    </submittedName>
</protein>
<dbReference type="Pfam" id="PF14258">
    <property type="entry name" value="DUF4350"/>
    <property type="match status" value="1"/>
</dbReference>
<feature type="region of interest" description="Disordered" evidence="1">
    <location>
        <begin position="322"/>
        <end position="355"/>
    </location>
</feature>
<reference evidence="3 4" key="1">
    <citation type="submission" date="2021-02" db="EMBL/GenBank/DDBJ databases">
        <title>Streptomyces spirodelae sp. nov., isolated from duckweed.</title>
        <authorList>
            <person name="Saimee Y."/>
            <person name="Duangmal K."/>
        </authorList>
    </citation>
    <scope>NUCLEOTIDE SEQUENCE [LARGE SCALE GENOMIC DNA]</scope>
    <source>
        <strain evidence="3 4">DSM 42105</strain>
    </source>
</reference>
<evidence type="ECO:0000313" key="3">
    <source>
        <dbReference type="EMBL" id="MBO8202156.1"/>
    </source>
</evidence>
<gene>
    <name evidence="3" type="ORF">JW613_28255</name>
</gene>
<dbReference type="Proteomes" id="UP000721954">
    <property type="component" value="Unassembled WGS sequence"/>
</dbReference>
<dbReference type="RefSeq" id="WP_209213704.1">
    <property type="nucleotide sequence ID" value="NZ_JAFFZM010000020.1"/>
</dbReference>
<dbReference type="InterPro" id="IPR025646">
    <property type="entry name" value="DUF4350"/>
</dbReference>
<evidence type="ECO:0000256" key="1">
    <source>
        <dbReference type="SAM" id="MobiDB-lite"/>
    </source>
</evidence>
<evidence type="ECO:0000313" key="4">
    <source>
        <dbReference type="Proteomes" id="UP000721954"/>
    </source>
</evidence>
<dbReference type="GeneID" id="96262523"/>
<name>A0ABS3Y3H2_9ACTN</name>
<organism evidence="3 4">
    <name type="scientific">Streptomyces smyrnaeus</name>
    <dbReference type="NCBI Taxonomy" id="1387713"/>
    <lineage>
        <taxon>Bacteria</taxon>
        <taxon>Bacillati</taxon>
        <taxon>Actinomycetota</taxon>
        <taxon>Actinomycetes</taxon>
        <taxon>Kitasatosporales</taxon>
        <taxon>Streptomycetaceae</taxon>
        <taxon>Streptomyces</taxon>
    </lineage>
</organism>
<dbReference type="EMBL" id="JAFFZM010000020">
    <property type="protein sequence ID" value="MBO8202156.1"/>
    <property type="molecule type" value="Genomic_DNA"/>
</dbReference>